<keyword evidence="3" id="KW-1185">Reference proteome</keyword>
<dbReference type="GO" id="GO:0006303">
    <property type="term" value="P:double-strand break repair via nonhomologous end joining"/>
    <property type="evidence" value="ECO:0007669"/>
    <property type="project" value="TreeGrafter"/>
</dbReference>
<dbReference type="GO" id="GO:0031297">
    <property type="term" value="P:replication fork processing"/>
    <property type="evidence" value="ECO:0007669"/>
    <property type="project" value="TreeGrafter"/>
</dbReference>
<dbReference type="GO" id="GO:0046975">
    <property type="term" value="F:histone H3K36 methyltransferase activity"/>
    <property type="evidence" value="ECO:0007669"/>
    <property type="project" value="TreeGrafter"/>
</dbReference>
<dbReference type="EMBL" id="LSYS01008581">
    <property type="protein sequence ID" value="OPJ68364.1"/>
    <property type="molecule type" value="Genomic_DNA"/>
</dbReference>
<dbReference type="GO" id="GO:0042800">
    <property type="term" value="F:histone H3K4 methyltransferase activity"/>
    <property type="evidence" value="ECO:0007669"/>
    <property type="project" value="TreeGrafter"/>
</dbReference>
<comment type="caution">
    <text evidence="2">The sequence shown here is derived from an EMBL/GenBank/DDBJ whole genome shotgun (WGS) entry which is preliminary data.</text>
</comment>
<proteinExistence type="predicted"/>
<evidence type="ECO:0000313" key="3">
    <source>
        <dbReference type="Proteomes" id="UP000190648"/>
    </source>
</evidence>
<dbReference type="OrthoDB" id="616263at2759"/>
<dbReference type="InterPro" id="IPR041426">
    <property type="entry name" value="Mos1_HTH"/>
</dbReference>
<evidence type="ECO:0000259" key="1">
    <source>
        <dbReference type="Pfam" id="PF17906"/>
    </source>
</evidence>
<dbReference type="GO" id="GO:0015074">
    <property type="term" value="P:DNA integration"/>
    <property type="evidence" value="ECO:0007669"/>
    <property type="project" value="TreeGrafter"/>
</dbReference>
<dbReference type="GO" id="GO:0044547">
    <property type="term" value="F:DNA topoisomerase binding"/>
    <property type="evidence" value="ECO:0007669"/>
    <property type="project" value="TreeGrafter"/>
</dbReference>
<gene>
    <name evidence="2" type="ORF">AV530_006020</name>
</gene>
<name>A0A1V4J8L2_PATFA</name>
<dbReference type="GO" id="GO:0035861">
    <property type="term" value="C:site of double-strand break"/>
    <property type="evidence" value="ECO:0007669"/>
    <property type="project" value="TreeGrafter"/>
</dbReference>
<dbReference type="GO" id="GO:0000014">
    <property type="term" value="F:single-stranded DNA endodeoxyribonuclease activity"/>
    <property type="evidence" value="ECO:0007669"/>
    <property type="project" value="TreeGrafter"/>
</dbReference>
<evidence type="ECO:0000313" key="2">
    <source>
        <dbReference type="EMBL" id="OPJ68364.1"/>
    </source>
</evidence>
<reference evidence="2 3" key="1">
    <citation type="submission" date="2016-02" db="EMBL/GenBank/DDBJ databases">
        <title>Band-tailed pigeon sequencing and assembly.</title>
        <authorList>
            <person name="Soares A.E."/>
            <person name="Novak B.J."/>
            <person name="Rice E.S."/>
            <person name="O'Connell B."/>
            <person name="Chang D."/>
            <person name="Weber S."/>
            <person name="Shapiro B."/>
        </authorList>
    </citation>
    <scope>NUCLEOTIDE SEQUENCE [LARGE SCALE GENOMIC DNA]</scope>
    <source>
        <strain evidence="2">BTP2013</strain>
        <tissue evidence="2">Blood</tissue>
    </source>
</reference>
<dbReference type="AlphaFoldDB" id="A0A1V4J8L2"/>
<dbReference type="Proteomes" id="UP000190648">
    <property type="component" value="Unassembled WGS sequence"/>
</dbReference>
<dbReference type="Gene3D" id="1.10.10.1450">
    <property type="match status" value="1"/>
</dbReference>
<organism evidence="2 3">
    <name type="scientific">Patagioenas fasciata monilis</name>
    <dbReference type="NCBI Taxonomy" id="372326"/>
    <lineage>
        <taxon>Eukaryota</taxon>
        <taxon>Metazoa</taxon>
        <taxon>Chordata</taxon>
        <taxon>Craniata</taxon>
        <taxon>Vertebrata</taxon>
        <taxon>Euteleostomi</taxon>
        <taxon>Archelosauria</taxon>
        <taxon>Archosauria</taxon>
        <taxon>Dinosauria</taxon>
        <taxon>Saurischia</taxon>
        <taxon>Theropoda</taxon>
        <taxon>Coelurosauria</taxon>
        <taxon>Aves</taxon>
        <taxon>Neognathae</taxon>
        <taxon>Neoaves</taxon>
        <taxon>Columbimorphae</taxon>
        <taxon>Columbiformes</taxon>
        <taxon>Columbidae</taxon>
        <taxon>Patagioenas</taxon>
    </lineage>
</organism>
<dbReference type="PANTHER" id="PTHR46060">
    <property type="entry name" value="MARINER MOS1 TRANSPOSASE-LIKE PROTEIN"/>
    <property type="match status" value="1"/>
</dbReference>
<protein>
    <recommendedName>
        <fullName evidence="1">Mos1 transposase HTH domain-containing protein</fullName>
    </recommendedName>
</protein>
<dbReference type="GO" id="GO:0000793">
    <property type="term" value="C:condensed chromosome"/>
    <property type="evidence" value="ECO:0007669"/>
    <property type="project" value="TreeGrafter"/>
</dbReference>
<dbReference type="Pfam" id="PF17906">
    <property type="entry name" value="HTH_48"/>
    <property type="match status" value="1"/>
</dbReference>
<dbReference type="GO" id="GO:0005634">
    <property type="term" value="C:nucleus"/>
    <property type="evidence" value="ECO:0007669"/>
    <property type="project" value="TreeGrafter"/>
</dbReference>
<dbReference type="GO" id="GO:0003690">
    <property type="term" value="F:double-stranded DNA binding"/>
    <property type="evidence" value="ECO:0007669"/>
    <property type="project" value="TreeGrafter"/>
</dbReference>
<feature type="domain" description="Mos1 transposase HTH" evidence="1">
    <location>
        <begin position="4"/>
        <end position="37"/>
    </location>
</feature>
<sequence>MHDKAADTTCNVNKAFGPGTANERIVQQWFKKFHKGDKSLEDAEHSDRPWEVDNDQWRAIIEADSLTTTCEVAK</sequence>
<accession>A0A1V4J8L2</accession>
<dbReference type="PANTHER" id="PTHR46060:SF2">
    <property type="entry name" value="HISTONE-LYSINE N-METHYLTRANSFERASE SETMAR"/>
    <property type="match status" value="1"/>
</dbReference>
<dbReference type="GO" id="GO:0000729">
    <property type="term" value="P:DNA double-strand break processing"/>
    <property type="evidence" value="ECO:0007669"/>
    <property type="project" value="TreeGrafter"/>
</dbReference>
<dbReference type="GO" id="GO:0044774">
    <property type="term" value="P:mitotic DNA integrity checkpoint signaling"/>
    <property type="evidence" value="ECO:0007669"/>
    <property type="project" value="TreeGrafter"/>
</dbReference>
<dbReference type="GO" id="GO:0003697">
    <property type="term" value="F:single-stranded DNA binding"/>
    <property type="evidence" value="ECO:0007669"/>
    <property type="project" value="TreeGrafter"/>
</dbReference>
<dbReference type="InterPro" id="IPR052709">
    <property type="entry name" value="Transposase-MT_Hybrid"/>
</dbReference>
<dbReference type="STRING" id="372326.A0A1V4J8L2"/>